<keyword evidence="1" id="KW-1185">Reference proteome</keyword>
<sequence>MYGVDADESALRAFAKLYPINTRVDLATGALVFCKDPYGRFYNTQSSFNSVCPLMGFHNKTSKKEEPLKHPTAGEFMKLMPTNLRELRWILEKRMNIPHIPKVFLQTLSDVENYKNICIFKPNNTVYVCGFAPILINKEMPVNERNSLCPYGSDKKPYTYSFSYDNDEYTEVYPDEYTVPIRAAIFRENCFAKAFVIVHYIGSGKNNVDISFQLRVYFQFIKESPKEVTEPIEILGTTFVDTVQKAVNDGLFVHDKSLKAKQAFKTYVLIPSNSLELTMKEVTQLIKTRVNFPKCFYMSGSDQCIFEYKPYCDQNHRHSQASGDTVSFSLTSIGQYHCLRDIYKQDCDGNLRTMKTIVKIMCMCHHFMCDDPYANAKQLGYIKTELEKQERCFVSSGGLIANAPAKNSAFCYMSIKRMKSDKSKVISEYGVLDMDNPREIVNDVWNCKLHNQIEDALFAPKPAHTSCQMTNEHNVTVYQCCCRTSIEPCNTERLIKKYFTIQTTSELHSCQFHSLPTGPCAGSRYDQFRCIGVFDLTQSNGFKNTKEDCVSSHLDNDRAHTLCRQYGGIINPHGGTCGMMAMYDMRKGQTVNETNIPIYICCGDAYHKFQKTLRTKKLKRISDLK</sequence>
<name>A0A7E4V6J5_PANRE</name>
<organism evidence="1 2">
    <name type="scientific">Panagrellus redivivus</name>
    <name type="common">Microworm</name>
    <dbReference type="NCBI Taxonomy" id="6233"/>
    <lineage>
        <taxon>Eukaryota</taxon>
        <taxon>Metazoa</taxon>
        <taxon>Ecdysozoa</taxon>
        <taxon>Nematoda</taxon>
        <taxon>Chromadorea</taxon>
        <taxon>Rhabditida</taxon>
        <taxon>Tylenchina</taxon>
        <taxon>Panagrolaimomorpha</taxon>
        <taxon>Panagrolaimoidea</taxon>
        <taxon>Panagrolaimidae</taxon>
        <taxon>Panagrellus</taxon>
    </lineage>
</organism>
<dbReference type="WBParaSite" id="Pan_g17090.t1">
    <property type="protein sequence ID" value="Pan_g17090.t1"/>
    <property type="gene ID" value="Pan_g17090"/>
</dbReference>
<proteinExistence type="predicted"/>
<reference evidence="2" key="2">
    <citation type="submission" date="2020-10" db="UniProtKB">
        <authorList>
            <consortium name="WormBaseParasite"/>
        </authorList>
    </citation>
    <scope>IDENTIFICATION</scope>
</reference>
<dbReference type="AlphaFoldDB" id="A0A7E4V6J5"/>
<evidence type="ECO:0000313" key="2">
    <source>
        <dbReference type="WBParaSite" id="Pan_g17090.t1"/>
    </source>
</evidence>
<reference evidence="1" key="1">
    <citation type="journal article" date="2013" name="Genetics">
        <title>The draft genome and transcriptome of Panagrellus redivivus are shaped by the harsh demands of a free-living lifestyle.</title>
        <authorList>
            <person name="Srinivasan J."/>
            <person name="Dillman A.R."/>
            <person name="Macchietto M.G."/>
            <person name="Heikkinen L."/>
            <person name="Lakso M."/>
            <person name="Fracchia K.M."/>
            <person name="Antoshechkin I."/>
            <person name="Mortazavi A."/>
            <person name="Wong G."/>
            <person name="Sternberg P.W."/>
        </authorList>
    </citation>
    <scope>NUCLEOTIDE SEQUENCE [LARGE SCALE GENOMIC DNA]</scope>
    <source>
        <strain evidence="1">MT8872</strain>
    </source>
</reference>
<dbReference type="Proteomes" id="UP000492821">
    <property type="component" value="Unassembled WGS sequence"/>
</dbReference>
<evidence type="ECO:0000313" key="1">
    <source>
        <dbReference type="Proteomes" id="UP000492821"/>
    </source>
</evidence>
<accession>A0A7E4V6J5</accession>
<protein>
    <submittedName>
        <fullName evidence="2">DNA-directed DNA polymerase</fullName>
    </submittedName>
</protein>